<dbReference type="STRING" id="154981.AKJ29_16520"/>
<organism evidence="1 2">
    <name type="scientific">Aliiroseovarius crassostreae</name>
    <dbReference type="NCBI Taxonomy" id="154981"/>
    <lineage>
        <taxon>Bacteria</taxon>
        <taxon>Pseudomonadati</taxon>
        <taxon>Pseudomonadota</taxon>
        <taxon>Alphaproteobacteria</taxon>
        <taxon>Rhodobacterales</taxon>
        <taxon>Paracoccaceae</taxon>
        <taxon>Aliiroseovarius</taxon>
    </lineage>
</organism>
<dbReference type="Proteomes" id="UP000050471">
    <property type="component" value="Unassembled WGS sequence"/>
</dbReference>
<gene>
    <name evidence="1" type="ORF">AKJ29_16520</name>
</gene>
<protein>
    <recommendedName>
        <fullName evidence="3">Phage tail protein</fullName>
    </recommendedName>
</protein>
<dbReference type="InterPro" id="IPR008861">
    <property type="entry name" value="GpX-like"/>
</dbReference>
<dbReference type="RefSeq" id="WP_055188290.1">
    <property type="nucleotide sequence ID" value="NZ_FPBS01000001.1"/>
</dbReference>
<evidence type="ECO:0000313" key="2">
    <source>
        <dbReference type="Proteomes" id="UP000050471"/>
    </source>
</evidence>
<dbReference type="Pfam" id="PF05489">
    <property type="entry name" value="Phage_tail_X"/>
    <property type="match status" value="1"/>
</dbReference>
<dbReference type="InterPro" id="IPR036779">
    <property type="entry name" value="LysM_dom_sf"/>
</dbReference>
<sequence>MPKTYTTKEGDMVDAIAFEHYGRHRGTTEAIYEANRGLAVHPLVLPAGLKITLPDLDETQVNEPVRGVALYD</sequence>
<reference evidence="1 2" key="1">
    <citation type="submission" date="2015-09" db="EMBL/GenBank/DDBJ databases">
        <title>Draft genome sequence of Aliiroseovarius crassostreae CV919-312TSm, the causative agent of Roseovarius Oyster Disease (formerly Juvenile Oyster Disease).</title>
        <authorList>
            <person name="Kessner L."/>
            <person name="Spinard E."/>
            <person name="Nelson D."/>
        </authorList>
    </citation>
    <scope>NUCLEOTIDE SEQUENCE [LARGE SCALE GENOMIC DNA]</scope>
    <source>
        <strain evidence="1 2">CV919-312</strain>
    </source>
</reference>
<keyword evidence="2" id="KW-1185">Reference proteome</keyword>
<comment type="caution">
    <text evidence="1">The sequence shown here is derived from an EMBL/GenBank/DDBJ whole genome shotgun (WGS) entry which is preliminary data.</text>
</comment>
<proteinExistence type="predicted"/>
<accession>A0A0P7IX63</accession>
<dbReference type="InterPro" id="IPR018392">
    <property type="entry name" value="LysM"/>
</dbReference>
<evidence type="ECO:0000313" key="1">
    <source>
        <dbReference type="EMBL" id="KPN64239.1"/>
    </source>
</evidence>
<dbReference type="CDD" id="cd00118">
    <property type="entry name" value="LysM"/>
    <property type="match status" value="1"/>
</dbReference>
<dbReference type="AlphaFoldDB" id="A0A0P7IX63"/>
<dbReference type="EMBL" id="LKBA01000004">
    <property type="protein sequence ID" value="KPN64239.1"/>
    <property type="molecule type" value="Genomic_DNA"/>
</dbReference>
<evidence type="ECO:0008006" key="3">
    <source>
        <dbReference type="Google" id="ProtNLM"/>
    </source>
</evidence>
<dbReference type="OrthoDB" id="8759063at2"/>
<dbReference type="Gene3D" id="3.10.350.10">
    <property type="entry name" value="LysM domain"/>
    <property type="match status" value="1"/>
</dbReference>
<name>A0A0P7IX63_9RHOB</name>